<keyword evidence="11" id="KW-1185">Reference proteome</keyword>
<evidence type="ECO:0000313" key="11">
    <source>
        <dbReference type="Proteomes" id="UP000031056"/>
    </source>
</evidence>
<evidence type="ECO:0000256" key="9">
    <source>
        <dbReference type="PROSITE-ProRule" id="PRU00958"/>
    </source>
</evidence>
<dbReference type="VEuPathDB" id="MicrosporidiaDB:M896_091440"/>
<proteinExistence type="inferred from homology"/>
<evidence type="ECO:0000256" key="7">
    <source>
        <dbReference type="ARBA" id="ARBA00039099"/>
    </source>
</evidence>
<dbReference type="GO" id="GO:0160104">
    <property type="term" value="F:tRNA (guanine(26)-N2)-dimethyltransferase activity"/>
    <property type="evidence" value="ECO:0007669"/>
    <property type="project" value="UniProtKB-UniRule"/>
</dbReference>
<evidence type="ECO:0000256" key="6">
    <source>
        <dbReference type="ARBA" id="ARBA00022884"/>
    </source>
</evidence>
<protein>
    <recommendedName>
        <fullName evidence="7 9">tRNA (guanine(26)-N(2))-dimethyltransferase</fullName>
        <ecNumber evidence="7 9">2.1.1.216</ecNumber>
    </recommendedName>
</protein>
<keyword evidence="2 9" id="KW-0489">Methyltransferase</keyword>
<dbReference type="AlphaFoldDB" id="A0A0B2UDT7"/>
<sequence>MTGNGFVKVTENSTTIFKDDHTFFNPAQELNRDMSVELIKECFKDKESFRILDAMSATGLRGIRYLNEIHNSVVYMNDISECSVSAIKQNLELNGFEEIECFMSDVQHIRARKTSRANIVKADCNVLMVSLPCFFDVIDIDPFGSCSEYIDNAIRSIKHKGVLCLTATDKGVLCSNEKKCQVKYSTRILRGVGMNEVPLRTIVSLVSRQASKFDSSVEPLLCVSVDFYVRVFIRILKKNPRAVIDDNRYVFVCKCQKIVVIDGEEISSTCSNCGKSMRLCGPFWKRQLHDAGIVQKMLDNVIRSENKRLLGLLRYIKQEAPTMLYYELPSLCSILKINIMKRARMMNALANMGYLVTYTHCEVNAIKSNAPVEVINKILIANELGDVEKQRQMGVCFDENEAVKAIEETEFFKGMMCSGMGPLGLPKRNTKDC</sequence>
<keyword evidence="5 9" id="KW-0819">tRNA processing</keyword>
<keyword evidence="4 9" id="KW-0949">S-adenosyl-L-methionine</keyword>
<dbReference type="FunFam" id="3.30.56.70:FF:000001">
    <property type="entry name" value="tRNA (guanine(26)-N(2))-dimethyltransferase"/>
    <property type="match status" value="1"/>
</dbReference>
<evidence type="ECO:0000256" key="5">
    <source>
        <dbReference type="ARBA" id="ARBA00022694"/>
    </source>
</evidence>
<dbReference type="InterPro" id="IPR042296">
    <property type="entry name" value="tRNA_met_Trm1_C"/>
</dbReference>
<dbReference type="EMBL" id="JOKQ01000009">
    <property type="protein sequence ID" value="KHN69216.1"/>
    <property type="molecule type" value="Genomic_DNA"/>
</dbReference>
<organism evidence="10 11">
    <name type="scientific">Ordospora colligata OC4</name>
    <dbReference type="NCBI Taxonomy" id="1354746"/>
    <lineage>
        <taxon>Eukaryota</taxon>
        <taxon>Fungi</taxon>
        <taxon>Fungi incertae sedis</taxon>
        <taxon>Microsporidia</taxon>
        <taxon>Ordosporidae</taxon>
        <taxon>Ordospora</taxon>
    </lineage>
</organism>
<evidence type="ECO:0000313" key="10">
    <source>
        <dbReference type="EMBL" id="KHN69216.1"/>
    </source>
</evidence>
<keyword evidence="1 9" id="KW-0820">tRNA-binding</keyword>
<dbReference type="HOGENOM" id="CLU_010862_5_0_1"/>
<dbReference type="STRING" id="1354746.A0A0B2UDT7"/>
<evidence type="ECO:0000256" key="4">
    <source>
        <dbReference type="ARBA" id="ARBA00022691"/>
    </source>
</evidence>
<evidence type="ECO:0000256" key="1">
    <source>
        <dbReference type="ARBA" id="ARBA00022555"/>
    </source>
</evidence>
<dbReference type="FunCoup" id="A0A0B2UDT7">
    <property type="interactions" value="351"/>
</dbReference>
<dbReference type="OrthoDB" id="6349953at2759"/>
<dbReference type="InterPro" id="IPR029063">
    <property type="entry name" value="SAM-dependent_MTases_sf"/>
</dbReference>
<dbReference type="Proteomes" id="UP000031056">
    <property type="component" value="Unassembled WGS sequence"/>
</dbReference>
<comment type="similarity">
    <text evidence="9">Belongs to the class I-like SAM-binding methyltransferase superfamily. Trm1 family.</text>
</comment>
<evidence type="ECO:0000256" key="8">
    <source>
        <dbReference type="ARBA" id="ARBA00051897"/>
    </source>
</evidence>
<dbReference type="PANTHER" id="PTHR10631:SF3">
    <property type="entry name" value="TRNA (GUANINE(26)-N(2))-DIMETHYLTRANSFERASE"/>
    <property type="match status" value="1"/>
</dbReference>
<dbReference type="InParanoid" id="A0A0B2UDT7"/>
<dbReference type="Gene3D" id="3.40.50.150">
    <property type="entry name" value="Vaccinia Virus protein VP39"/>
    <property type="match status" value="1"/>
</dbReference>
<dbReference type="InterPro" id="IPR002905">
    <property type="entry name" value="Trm1"/>
</dbReference>
<dbReference type="PROSITE" id="PS51626">
    <property type="entry name" value="SAM_MT_TRM1"/>
    <property type="match status" value="1"/>
</dbReference>
<dbReference type="EC" id="2.1.1.216" evidence="7 9"/>
<evidence type="ECO:0000256" key="3">
    <source>
        <dbReference type="ARBA" id="ARBA00022679"/>
    </source>
</evidence>
<dbReference type="GeneID" id="26262357"/>
<accession>A0A0B2UDT7</accession>
<dbReference type="GO" id="GO:0002940">
    <property type="term" value="P:tRNA N2-guanine methylation"/>
    <property type="evidence" value="ECO:0007669"/>
    <property type="project" value="TreeGrafter"/>
</dbReference>
<dbReference type="RefSeq" id="XP_014563258.1">
    <property type="nucleotide sequence ID" value="XM_014707772.1"/>
</dbReference>
<comment type="caution">
    <text evidence="10">The sequence shown here is derived from an EMBL/GenBank/DDBJ whole genome shotgun (WGS) entry which is preliminary data.</text>
</comment>
<name>A0A0B2UDT7_9MICR</name>
<keyword evidence="3 9" id="KW-0808">Transferase</keyword>
<dbReference type="GO" id="GO:0000049">
    <property type="term" value="F:tRNA binding"/>
    <property type="evidence" value="ECO:0007669"/>
    <property type="project" value="UniProtKB-UniRule"/>
</dbReference>
<dbReference type="Gene3D" id="3.30.56.70">
    <property type="entry name" value="N2,N2-dimethylguanosine tRNA methyltransferase, C-terminal domain"/>
    <property type="match status" value="1"/>
</dbReference>
<evidence type="ECO:0000256" key="2">
    <source>
        <dbReference type="ARBA" id="ARBA00022603"/>
    </source>
</evidence>
<comment type="catalytic activity">
    <reaction evidence="8 9">
        <text>guanosine(26) in tRNA + 2 S-adenosyl-L-methionine = N(2)-dimethylguanosine(26) in tRNA + 2 S-adenosyl-L-homocysteine + 2 H(+)</text>
        <dbReference type="Rhea" id="RHEA:43140"/>
        <dbReference type="Rhea" id="RHEA-COMP:10359"/>
        <dbReference type="Rhea" id="RHEA-COMP:10360"/>
        <dbReference type="ChEBI" id="CHEBI:15378"/>
        <dbReference type="ChEBI" id="CHEBI:57856"/>
        <dbReference type="ChEBI" id="CHEBI:59789"/>
        <dbReference type="ChEBI" id="CHEBI:74269"/>
        <dbReference type="ChEBI" id="CHEBI:74513"/>
        <dbReference type="EC" id="2.1.1.216"/>
    </reaction>
</comment>
<gene>
    <name evidence="10" type="ORF">M896_091440</name>
</gene>
<dbReference type="Pfam" id="PF02005">
    <property type="entry name" value="TRM"/>
    <property type="match status" value="1"/>
</dbReference>
<dbReference type="SUPFAM" id="SSF53335">
    <property type="entry name" value="S-adenosyl-L-methionine-dependent methyltransferases"/>
    <property type="match status" value="1"/>
</dbReference>
<reference evidence="10 11" key="1">
    <citation type="journal article" date="2014" name="MBio">
        <title>The Ordospora colligata genome; evolution of extreme reduction in microsporidia and host-to-parasite horizontal gene transfer.</title>
        <authorList>
            <person name="Pombert J.-F."/>
            <person name="Haag K.L."/>
            <person name="Beidas S."/>
            <person name="Ebert D."/>
            <person name="Keeling P.J."/>
        </authorList>
    </citation>
    <scope>NUCLEOTIDE SEQUENCE [LARGE SCALE GENOMIC DNA]</scope>
    <source>
        <strain evidence="10 11">OC4</strain>
    </source>
</reference>
<dbReference type="PANTHER" id="PTHR10631">
    <property type="entry name" value="N 2 ,N 2 -DIMETHYLGUANOSINE TRNA METHYLTRANSFERASE"/>
    <property type="match status" value="1"/>
</dbReference>
<keyword evidence="6 9" id="KW-0694">RNA-binding</keyword>